<name>A0AAV2T603_CALDB</name>
<protein>
    <recommendedName>
        <fullName evidence="1">Phosphatidylinositol-specific phospholipase C X domain-containing protein</fullName>
    </recommendedName>
</protein>
<dbReference type="Pfam" id="PF00388">
    <property type="entry name" value="PI-PLC-X"/>
    <property type="match status" value="1"/>
</dbReference>
<dbReference type="PANTHER" id="PTHR13593">
    <property type="match status" value="1"/>
</dbReference>
<proteinExistence type="predicted"/>
<evidence type="ECO:0000313" key="2">
    <source>
        <dbReference type="EMBL" id="CAL5132560.1"/>
    </source>
</evidence>
<dbReference type="Gene3D" id="3.20.20.190">
    <property type="entry name" value="Phosphatidylinositol (PI) phosphodiesterase"/>
    <property type="match status" value="1"/>
</dbReference>
<feature type="domain" description="Phosphatidylinositol-specific phospholipase C X" evidence="1">
    <location>
        <begin position="81"/>
        <end position="179"/>
    </location>
</feature>
<dbReference type="InterPro" id="IPR000909">
    <property type="entry name" value="PLipase_C_PInositol-sp_X_dom"/>
</dbReference>
<dbReference type="InterPro" id="IPR051057">
    <property type="entry name" value="PI-PLC_domain"/>
</dbReference>
<dbReference type="GO" id="GO:0008081">
    <property type="term" value="F:phosphoric diester hydrolase activity"/>
    <property type="evidence" value="ECO:0007669"/>
    <property type="project" value="InterPro"/>
</dbReference>
<organism evidence="2 3">
    <name type="scientific">Calicophoron daubneyi</name>
    <name type="common">Rumen fluke</name>
    <name type="synonym">Paramphistomum daubneyi</name>
    <dbReference type="NCBI Taxonomy" id="300641"/>
    <lineage>
        <taxon>Eukaryota</taxon>
        <taxon>Metazoa</taxon>
        <taxon>Spiralia</taxon>
        <taxon>Lophotrochozoa</taxon>
        <taxon>Platyhelminthes</taxon>
        <taxon>Trematoda</taxon>
        <taxon>Digenea</taxon>
        <taxon>Plagiorchiida</taxon>
        <taxon>Pronocephalata</taxon>
        <taxon>Paramphistomoidea</taxon>
        <taxon>Paramphistomidae</taxon>
        <taxon>Calicophoron</taxon>
    </lineage>
</organism>
<dbReference type="PANTHER" id="PTHR13593:SF113">
    <property type="entry name" value="SI:DKEY-266F7.9"/>
    <property type="match status" value="1"/>
</dbReference>
<dbReference type="AlphaFoldDB" id="A0AAV2T603"/>
<accession>A0AAV2T603</accession>
<sequence>MAGRRNLARHIPINFLNEWMSHLPPAVASQPLNWIAIPGSHDSFTYAITSKSKASSDAAGYEWIKRMPIFLVGPTLSRWTITQCASFYEQLQGGIRYFDLRVGVLQKSTSDREFFFVHGQYALSIVTGLESIREFLREHPKEVVILDCNHSYDIESEEETEEVENLFVKILGNLLCPYRIEVPSLELMWRNGYQVIFFSCVKQAVDKLPLPQLWPQFRIKSWWPETEHVHEMVTYLNEHYGPSLPRCPDMFYVHQGVLTPTTKYVLHHLHGSVRLLAQKAGTFFEDWLVDPERVAGPNGVNITIIDFCVTDFPDYAAKVINLNFRTWPTDKSSLNATG</sequence>
<comment type="caution">
    <text evidence="2">The sequence shown here is derived from an EMBL/GenBank/DDBJ whole genome shotgun (WGS) entry which is preliminary data.</text>
</comment>
<gene>
    <name evidence="2" type="ORF">CDAUBV1_LOCUS5402</name>
</gene>
<dbReference type="SUPFAM" id="SSF51695">
    <property type="entry name" value="PLC-like phosphodiesterases"/>
    <property type="match status" value="1"/>
</dbReference>
<dbReference type="GO" id="GO:0006629">
    <property type="term" value="P:lipid metabolic process"/>
    <property type="evidence" value="ECO:0007669"/>
    <property type="project" value="InterPro"/>
</dbReference>
<dbReference type="EMBL" id="CAXLJL010000129">
    <property type="protein sequence ID" value="CAL5132560.1"/>
    <property type="molecule type" value="Genomic_DNA"/>
</dbReference>
<evidence type="ECO:0000313" key="3">
    <source>
        <dbReference type="Proteomes" id="UP001497525"/>
    </source>
</evidence>
<reference evidence="2" key="1">
    <citation type="submission" date="2024-06" db="EMBL/GenBank/DDBJ databases">
        <authorList>
            <person name="Liu X."/>
            <person name="Lenzi L."/>
            <person name="Haldenby T S."/>
            <person name="Uol C."/>
        </authorList>
    </citation>
    <scope>NUCLEOTIDE SEQUENCE</scope>
</reference>
<dbReference type="InterPro" id="IPR017946">
    <property type="entry name" value="PLC-like_Pdiesterase_TIM-brl"/>
</dbReference>
<evidence type="ECO:0000259" key="1">
    <source>
        <dbReference type="Pfam" id="PF00388"/>
    </source>
</evidence>
<dbReference type="PROSITE" id="PS50007">
    <property type="entry name" value="PIPLC_X_DOMAIN"/>
    <property type="match status" value="1"/>
</dbReference>
<dbReference type="Proteomes" id="UP001497525">
    <property type="component" value="Unassembled WGS sequence"/>
</dbReference>